<dbReference type="UniPathway" id="UPA01068">
    <property type="reaction ID" value="UER00304"/>
</dbReference>
<dbReference type="SUPFAM" id="SSF50475">
    <property type="entry name" value="FMN-binding split barrel"/>
    <property type="match status" value="1"/>
</dbReference>
<comment type="pathway">
    <text evidence="5">Cofactor metabolism; pyridoxal 5'-phosphate salvage; pyridoxal 5'-phosphate from pyridoxamine 5'-phosphate: step 1/1.</text>
</comment>
<comment type="caution">
    <text evidence="10">The sequence shown here is derived from an EMBL/GenBank/DDBJ whole genome shotgun (WGS) entry which is preliminary data.</text>
</comment>
<dbReference type="NCBIfam" id="NF004231">
    <property type="entry name" value="PRK05679.1"/>
    <property type="match status" value="1"/>
</dbReference>
<evidence type="ECO:0000256" key="4">
    <source>
        <dbReference type="ARBA" id="ARBA00023002"/>
    </source>
</evidence>
<dbReference type="InParanoid" id="A0A3N1HKE0"/>
<organism evidence="10 11">
    <name type="scientific">Pseudokineococcus lusitanus</name>
    <dbReference type="NCBI Taxonomy" id="763993"/>
    <lineage>
        <taxon>Bacteria</taxon>
        <taxon>Bacillati</taxon>
        <taxon>Actinomycetota</taxon>
        <taxon>Actinomycetes</taxon>
        <taxon>Kineosporiales</taxon>
        <taxon>Kineosporiaceae</taxon>
        <taxon>Pseudokineococcus</taxon>
    </lineage>
</organism>
<dbReference type="HAMAP" id="MF_01629">
    <property type="entry name" value="PdxH"/>
    <property type="match status" value="1"/>
</dbReference>
<feature type="binding site" evidence="5">
    <location>
        <begin position="217"/>
        <end position="219"/>
    </location>
    <ligand>
        <name>substrate</name>
    </ligand>
</feature>
<feature type="binding site" evidence="5 6">
    <location>
        <begin position="87"/>
        <end position="92"/>
    </location>
    <ligand>
        <name>FMN</name>
        <dbReference type="ChEBI" id="CHEBI:58210"/>
    </ligand>
</feature>
<dbReference type="PIRSF" id="PIRSF000190">
    <property type="entry name" value="Pyd_amn-ph_oxd"/>
    <property type="match status" value="1"/>
</dbReference>
<evidence type="ECO:0000256" key="7">
    <source>
        <dbReference type="SAM" id="MobiDB-lite"/>
    </source>
</evidence>
<evidence type="ECO:0000259" key="8">
    <source>
        <dbReference type="Pfam" id="PF01243"/>
    </source>
</evidence>
<reference evidence="10 11" key="1">
    <citation type="journal article" date="2015" name="Stand. Genomic Sci.">
        <title>Genomic Encyclopedia of Bacterial and Archaeal Type Strains, Phase III: the genomes of soil and plant-associated and newly described type strains.</title>
        <authorList>
            <person name="Whitman W.B."/>
            <person name="Woyke T."/>
            <person name="Klenk H.P."/>
            <person name="Zhou Y."/>
            <person name="Lilburn T.G."/>
            <person name="Beck B.J."/>
            <person name="De Vos P."/>
            <person name="Vandamme P."/>
            <person name="Eisen J.A."/>
            <person name="Garrity G."/>
            <person name="Hugenholtz P."/>
            <person name="Kyrpides N.C."/>
        </authorList>
    </citation>
    <scope>NUCLEOTIDE SEQUENCE [LARGE SCALE GENOMIC DNA]</scope>
    <source>
        <strain evidence="10 11">CECT 7306</strain>
    </source>
</reference>
<dbReference type="PANTHER" id="PTHR10851:SF0">
    <property type="entry name" value="PYRIDOXINE-5'-PHOSPHATE OXIDASE"/>
    <property type="match status" value="1"/>
</dbReference>
<evidence type="ECO:0000313" key="10">
    <source>
        <dbReference type="EMBL" id="ROP42926.1"/>
    </source>
</evidence>
<feature type="binding site" evidence="5 6">
    <location>
        <position position="109"/>
    </location>
    <ligand>
        <name>FMN</name>
        <dbReference type="ChEBI" id="CHEBI:58210"/>
    </ligand>
</feature>
<evidence type="ECO:0000259" key="9">
    <source>
        <dbReference type="Pfam" id="PF10590"/>
    </source>
</evidence>
<dbReference type="NCBIfam" id="TIGR00558">
    <property type="entry name" value="pdxH"/>
    <property type="match status" value="1"/>
</dbReference>
<comment type="cofactor">
    <cofactor evidence="5 6">
        <name>FMN</name>
        <dbReference type="ChEBI" id="CHEBI:58210"/>
    </cofactor>
    <text evidence="5 6">Binds 1 FMN per subunit.</text>
</comment>
<feature type="domain" description="Pyridoxamine 5'-phosphate oxidase N-terminal" evidence="8">
    <location>
        <begin position="66"/>
        <end position="184"/>
    </location>
</feature>
<evidence type="ECO:0000256" key="2">
    <source>
        <dbReference type="ARBA" id="ARBA00022630"/>
    </source>
</evidence>
<dbReference type="InterPro" id="IPR012349">
    <property type="entry name" value="Split_barrel_FMN-bd"/>
</dbReference>
<sequence>MADGADGGRSDGAGNGAAGDGVVDPTARVTYTGAGLDDDAPLWRGSPPAPLGLLERWYAEVAADGRVTEPGAVVLATVDDAGDPDARTVLLKGLDARGAVVYTNLGSAKARQLAAHPRAALVLPWQEVSRQVRLRGRVEPTTREESAAYFASRPRGSQVAAWASEQSRPVADRAELEARVTALEERFAGGDVPLPPGWGGLRVLVTEVELWAGRPSRLHDRARWTSRSGGPARLDDAGAWRLERLQP</sequence>
<dbReference type="Gene3D" id="2.30.110.10">
    <property type="entry name" value="Electron Transport, Fmn-binding Protein, Chain A"/>
    <property type="match status" value="1"/>
</dbReference>
<gene>
    <name evidence="5" type="primary">pdxH</name>
    <name evidence="10" type="ORF">EDC03_2215</name>
</gene>
<dbReference type="EMBL" id="RJKN01000005">
    <property type="protein sequence ID" value="ROP42926.1"/>
    <property type="molecule type" value="Genomic_DNA"/>
</dbReference>
<dbReference type="FunCoup" id="A0A3N1HKE0">
    <property type="interactions" value="287"/>
</dbReference>
<feature type="compositionally biased region" description="Gly residues" evidence="7">
    <location>
        <begin position="1"/>
        <end position="19"/>
    </location>
</feature>
<feature type="binding site" evidence="5 6">
    <location>
        <position position="131"/>
    </location>
    <ligand>
        <name>FMN</name>
        <dbReference type="ChEBI" id="CHEBI:58210"/>
    </ligand>
</feature>
<feature type="binding site" evidence="5">
    <location>
        <position position="149"/>
    </location>
    <ligand>
        <name>substrate</name>
    </ligand>
</feature>
<evidence type="ECO:0000256" key="6">
    <source>
        <dbReference type="PIRSR" id="PIRSR000190-2"/>
    </source>
</evidence>
<evidence type="ECO:0000313" key="11">
    <source>
        <dbReference type="Proteomes" id="UP000276232"/>
    </source>
</evidence>
<evidence type="ECO:0000256" key="1">
    <source>
        <dbReference type="ARBA" id="ARBA00007301"/>
    </source>
</evidence>
<keyword evidence="2 5" id="KW-0285">Flavoprotein</keyword>
<comment type="subunit">
    <text evidence="5">Homodimer.</text>
</comment>
<comment type="pathway">
    <text evidence="5">Cofactor metabolism; pyridoxal 5'-phosphate salvage; pyridoxal 5'-phosphate from pyridoxine 5'-phosphate: step 1/1.</text>
</comment>
<feature type="binding site" evidence="5">
    <location>
        <position position="153"/>
    </location>
    <ligand>
        <name>substrate</name>
    </ligand>
</feature>
<comment type="function">
    <text evidence="5">Catalyzes the oxidation of either pyridoxine 5'-phosphate (PNP) or pyridoxamine 5'-phosphate (PMP) into pyridoxal 5'-phosphate (PLP).</text>
</comment>
<dbReference type="Pfam" id="PF10590">
    <property type="entry name" value="PNP_phzG_C"/>
    <property type="match status" value="1"/>
</dbReference>
<evidence type="ECO:0000256" key="5">
    <source>
        <dbReference type="HAMAP-Rule" id="MF_01629"/>
    </source>
</evidence>
<feature type="binding site" evidence="5 6">
    <location>
        <position position="221"/>
    </location>
    <ligand>
        <name>FMN</name>
        <dbReference type="ChEBI" id="CHEBI:58210"/>
    </ligand>
</feature>
<name>A0A3N1HKE0_9ACTN</name>
<dbReference type="OrthoDB" id="9780392at2"/>
<proteinExistence type="inferred from homology"/>
<feature type="binding site" evidence="5 6">
    <location>
        <position position="211"/>
    </location>
    <ligand>
        <name>FMN</name>
        <dbReference type="ChEBI" id="CHEBI:58210"/>
    </ligand>
</feature>
<feature type="binding site" evidence="5 6">
    <location>
        <begin position="166"/>
        <end position="167"/>
    </location>
    <ligand>
        <name>FMN</name>
        <dbReference type="ChEBI" id="CHEBI:58210"/>
    </ligand>
</feature>
<dbReference type="GO" id="GO:0010181">
    <property type="term" value="F:FMN binding"/>
    <property type="evidence" value="ECO:0007669"/>
    <property type="project" value="UniProtKB-UniRule"/>
</dbReference>
<feature type="domain" description="Pyridoxine 5'-phosphate oxidase dimerisation C-terminal" evidence="9">
    <location>
        <begin position="198"/>
        <end position="247"/>
    </location>
</feature>
<feature type="binding site" evidence="5">
    <location>
        <position position="92"/>
    </location>
    <ligand>
        <name>substrate</name>
    </ligand>
</feature>
<comment type="catalytic activity">
    <reaction evidence="5">
        <text>pyridoxamine 5'-phosphate + O2 + H2O = pyridoxal 5'-phosphate + H2O2 + NH4(+)</text>
        <dbReference type="Rhea" id="RHEA:15817"/>
        <dbReference type="ChEBI" id="CHEBI:15377"/>
        <dbReference type="ChEBI" id="CHEBI:15379"/>
        <dbReference type="ChEBI" id="CHEBI:16240"/>
        <dbReference type="ChEBI" id="CHEBI:28938"/>
        <dbReference type="ChEBI" id="CHEBI:58451"/>
        <dbReference type="ChEBI" id="CHEBI:597326"/>
        <dbReference type="EC" id="1.4.3.5"/>
    </reaction>
</comment>
<dbReference type="RefSeq" id="WP_123380299.1">
    <property type="nucleotide sequence ID" value="NZ_RJKN01000005.1"/>
</dbReference>
<keyword evidence="5" id="KW-0664">Pyridoxine biosynthesis</keyword>
<feature type="binding site" evidence="5">
    <location>
        <position position="157"/>
    </location>
    <ligand>
        <name>substrate</name>
    </ligand>
</feature>
<dbReference type="Proteomes" id="UP000276232">
    <property type="component" value="Unassembled WGS sequence"/>
</dbReference>
<dbReference type="InterPro" id="IPR019576">
    <property type="entry name" value="Pyridoxamine_oxidase_dimer_C"/>
</dbReference>
<dbReference type="PANTHER" id="PTHR10851">
    <property type="entry name" value="PYRIDOXINE-5-PHOSPHATE OXIDASE"/>
    <property type="match status" value="1"/>
</dbReference>
<keyword evidence="4 5" id="KW-0560">Oxidoreductase</keyword>
<feature type="region of interest" description="Disordered" evidence="7">
    <location>
        <begin position="1"/>
        <end position="24"/>
    </location>
</feature>
<keyword evidence="3 5" id="KW-0288">FMN</keyword>
<evidence type="ECO:0000256" key="3">
    <source>
        <dbReference type="ARBA" id="ARBA00022643"/>
    </source>
</evidence>
<feature type="binding site" evidence="5 6">
    <location>
        <begin position="102"/>
        <end position="103"/>
    </location>
    <ligand>
        <name>FMN</name>
        <dbReference type="ChEBI" id="CHEBI:58210"/>
    </ligand>
</feature>
<dbReference type="AlphaFoldDB" id="A0A3N1HKE0"/>
<dbReference type="EC" id="1.4.3.5" evidence="5"/>
<comment type="catalytic activity">
    <reaction evidence="5">
        <text>pyridoxine 5'-phosphate + O2 = pyridoxal 5'-phosphate + H2O2</text>
        <dbReference type="Rhea" id="RHEA:15149"/>
        <dbReference type="ChEBI" id="CHEBI:15379"/>
        <dbReference type="ChEBI" id="CHEBI:16240"/>
        <dbReference type="ChEBI" id="CHEBI:58589"/>
        <dbReference type="ChEBI" id="CHEBI:597326"/>
        <dbReference type="EC" id="1.4.3.5"/>
    </reaction>
</comment>
<comment type="similarity">
    <text evidence="1 5">Belongs to the pyridoxamine 5'-phosphate oxidase family.</text>
</comment>
<dbReference type="GO" id="GO:0008615">
    <property type="term" value="P:pyridoxine biosynthetic process"/>
    <property type="evidence" value="ECO:0007669"/>
    <property type="project" value="UniProtKB-UniRule"/>
</dbReference>
<keyword evidence="11" id="KW-1185">Reference proteome</keyword>
<dbReference type="InterPro" id="IPR000659">
    <property type="entry name" value="Pyridox_Oxase"/>
</dbReference>
<dbReference type="InterPro" id="IPR011576">
    <property type="entry name" value="Pyridox_Oxase_N"/>
</dbReference>
<accession>A0A3N1HKE0</accession>
<dbReference type="Pfam" id="PF01243">
    <property type="entry name" value="PNPOx_N"/>
    <property type="match status" value="1"/>
</dbReference>
<protein>
    <recommendedName>
        <fullName evidence="5">Pyridoxine/pyridoxamine 5'-phosphate oxidase</fullName>
        <ecNumber evidence="5">1.4.3.5</ecNumber>
    </recommendedName>
    <alternativeName>
        <fullName evidence="5">PNP/PMP oxidase</fullName>
        <shortName evidence="5">PNPOx</shortName>
    </alternativeName>
    <alternativeName>
        <fullName evidence="5">Pyridoxal 5'-phosphate synthase</fullName>
    </alternativeName>
</protein>
<dbReference type="GO" id="GO:0004733">
    <property type="term" value="F:pyridoxamine phosphate oxidase activity"/>
    <property type="evidence" value="ECO:0007669"/>
    <property type="project" value="UniProtKB-UniRule"/>
</dbReference>
<comment type="caution">
    <text evidence="5">Lacks conserved residue(s) required for the propagation of feature annotation.</text>
</comment>